<accession>A0A8H3L6N0</accession>
<organism evidence="2 3">
    <name type="scientific">Rhizophagus clarus</name>
    <dbReference type="NCBI Taxonomy" id="94130"/>
    <lineage>
        <taxon>Eukaryota</taxon>
        <taxon>Fungi</taxon>
        <taxon>Fungi incertae sedis</taxon>
        <taxon>Mucoromycota</taxon>
        <taxon>Glomeromycotina</taxon>
        <taxon>Glomeromycetes</taxon>
        <taxon>Glomerales</taxon>
        <taxon>Glomeraceae</taxon>
        <taxon>Rhizophagus</taxon>
    </lineage>
</organism>
<evidence type="ECO:0000313" key="2">
    <source>
        <dbReference type="EMBL" id="GES81624.1"/>
    </source>
</evidence>
<dbReference type="OrthoDB" id="2346462at2759"/>
<evidence type="ECO:0000256" key="1">
    <source>
        <dbReference type="SAM" id="MobiDB-lite"/>
    </source>
</evidence>
<reference evidence="2" key="1">
    <citation type="submission" date="2019-10" db="EMBL/GenBank/DDBJ databases">
        <title>Conservation and host-specific expression of non-tandemly repeated heterogenous ribosome RNA gene in arbuscular mycorrhizal fungi.</title>
        <authorList>
            <person name="Maeda T."/>
            <person name="Kobayashi Y."/>
            <person name="Nakagawa T."/>
            <person name="Ezawa T."/>
            <person name="Yamaguchi K."/>
            <person name="Bino T."/>
            <person name="Nishimoto Y."/>
            <person name="Shigenobu S."/>
            <person name="Kawaguchi M."/>
        </authorList>
    </citation>
    <scope>NUCLEOTIDE SEQUENCE</scope>
    <source>
        <strain evidence="2">HR1</strain>
    </source>
</reference>
<proteinExistence type="predicted"/>
<gene>
    <name evidence="2" type="ORF">RCL2_000887100</name>
</gene>
<dbReference type="EMBL" id="BLAL01000058">
    <property type="protein sequence ID" value="GES81624.1"/>
    <property type="molecule type" value="Genomic_DNA"/>
</dbReference>
<dbReference type="Proteomes" id="UP000615446">
    <property type="component" value="Unassembled WGS sequence"/>
</dbReference>
<sequence length="684" mass="78732">MVDQYANFLNKANERMHEIHHSGAPARDPSVNLEVYTIDASFDDIKEIYEELSSVVKSEDEYDFMDMEHYLPKDAIKQYDYIKNLQLNVPVTIYRYHQGNYLGTLNYIWKVPTSPDDRDETKLAQTIASIQSLLPKYFTRQMRKNVLHKYSLVKTITPAILRVLYYDLTGDAAVTSNIISKEIEERLKMMLMLEDPSIIVDTRINNGFKGTKFDYFWNELDAYFNEINAAVDDRHHHGLLYKPLAISIQDLHDYINQRLEEKHGSPFLLQINYICFICADDKHKVPIGGVATSTEVHNKKSMVLQDADLVACDHDFTKLSLTPSVIFFCEVPKSIEESFYSGKVFVFFKDTTFQPSSGIRHATEFFKVISSHYQSSIPPILCLYTDGGPDHRVTYGSVQISLLCLFLKGDFDMLIALRTAPHQSWNNPAKRIMSILNLALQGVALVCETILEDMEVLFNKANTLEEIHRAAKKFSQLAIKKCNDVTCTICKAIQLPQHIFATLDFLPDPTPSTENNDHYANFHTVYHNTTTEDYHPTLMQATKSSEWAPNGIFVNTKVRDYIECFQCDKLRCVFSNQFLDANEKKELCYIKEEMNYSSYYSSNSRQSNHNTQICYWCGVDGSLVDTPVDKTSNYKFVFPCCCWCLGKGKDFFCRVEIKTNKKVGGDKRKKFNNSNQNQKRSKQT</sequence>
<comment type="caution">
    <text evidence="2">The sequence shown here is derived from an EMBL/GenBank/DDBJ whole genome shotgun (WGS) entry which is preliminary data.</text>
</comment>
<feature type="region of interest" description="Disordered" evidence="1">
    <location>
        <begin position="665"/>
        <end position="684"/>
    </location>
</feature>
<name>A0A8H3L6N0_9GLOM</name>
<evidence type="ECO:0000313" key="3">
    <source>
        <dbReference type="Proteomes" id="UP000615446"/>
    </source>
</evidence>
<protein>
    <submittedName>
        <fullName evidence="2">Uncharacterized protein</fullName>
    </submittedName>
</protein>
<dbReference type="AlphaFoldDB" id="A0A8H3L6N0"/>